<comment type="caution">
    <text evidence="8">The sequence shown here is derived from an EMBL/GenBank/DDBJ whole genome shotgun (WGS) entry which is preliminary data.</text>
</comment>
<evidence type="ECO:0000259" key="7">
    <source>
        <dbReference type="PROSITE" id="PS50113"/>
    </source>
</evidence>
<dbReference type="AlphaFoldDB" id="X1E636"/>
<dbReference type="Gene3D" id="3.30.450.40">
    <property type="match status" value="1"/>
</dbReference>
<protein>
    <recommendedName>
        <fullName evidence="2">histidine kinase</fullName>
        <ecNumber evidence="2">2.7.13.3</ecNumber>
    </recommendedName>
</protein>
<reference evidence="8" key="1">
    <citation type="journal article" date="2014" name="Front. Microbiol.">
        <title>High frequency of phylogenetically diverse reductive dehalogenase-homologous genes in deep subseafloor sedimentary metagenomes.</title>
        <authorList>
            <person name="Kawai M."/>
            <person name="Futagami T."/>
            <person name="Toyoda A."/>
            <person name="Takaki Y."/>
            <person name="Nishi S."/>
            <person name="Hori S."/>
            <person name="Arai W."/>
            <person name="Tsubouchi T."/>
            <person name="Morono Y."/>
            <person name="Uchiyama I."/>
            <person name="Ito T."/>
            <person name="Fujiyama A."/>
            <person name="Inagaki F."/>
            <person name="Takami H."/>
        </authorList>
    </citation>
    <scope>NUCLEOTIDE SEQUENCE</scope>
    <source>
        <strain evidence="8">Expedition CK06-06</strain>
    </source>
</reference>
<evidence type="ECO:0000256" key="4">
    <source>
        <dbReference type="ARBA" id="ARBA00022679"/>
    </source>
</evidence>
<comment type="catalytic activity">
    <reaction evidence="1">
        <text>ATP + protein L-histidine = ADP + protein N-phospho-L-histidine.</text>
        <dbReference type="EC" id="2.7.13.3"/>
    </reaction>
</comment>
<dbReference type="InterPro" id="IPR029016">
    <property type="entry name" value="GAF-like_dom_sf"/>
</dbReference>
<dbReference type="PROSITE" id="PS50112">
    <property type="entry name" value="PAS"/>
    <property type="match status" value="1"/>
</dbReference>
<feature type="non-terminal residue" evidence="8">
    <location>
        <position position="279"/>
    </location>
</feature>
<accession>X1E636</accession>
<dbReference type="InterPro" id="IPR052162">
    <property type="entry name" value="Sensor_kinase/Photoreceptor"/>
</dbReference>
<dbReference type="NCBIfam" id="TIGR00229">
    <property type="entry name" value="sensory_box"/>
    <property type="match status" value="1"/>
</dbReference>
<evidence type="ECO:0000313" key="8">
    <source>
        <dbReference type="EMBL" id="GAH27992.1"/>
    </source>
</evidence>
<dbReference type="SUPFAM" id="SSF55781">
    <property type="entry name" value="GAF domain-like"/>
    <property type="match status" value="1"/>
</dbReference>
<dbReference type="PANTHER" id="PTHR43304">
    <property type="entry name" value="PHYTOCHROME-LIKE PROTEIN CPH1"/>
    <property type="match status" value="1"/>
</dbReference>
<sequence>AKVKKLFTGKESSITERIEYRFKDKEGDWRYFQGTGNIVRNQLLFITRDITDQKKIEERIKKSEEKYHNLFENMPGAYYRIDREGNLIMINPEGAKLFGYNSAEDILGKNIAQHLYFTPEERKKYLKELEKNKGNLKDFELTLKKKDGTPLIISDTSHLYYNKDGNIVGVEGIFVDITKRKQNEKLQQVLYNISKAANSPITLDQLYKTIHQELGTIIDTTNFHISLLDEKENKIYFSYYFDEKDDISSIQKFDFSETLSAYTIRTKRPLLVNRKQIDK</sequence>
<gene>
    <name evidence="8" type="ORF">S03H2_08049</name>
</gene>
<evidence type="ECO:0000256" key="2">
    <source>
        <dbReference type="ARBA" id="ARBA00012438"/>
    </source>
</evidence>
<evidence type="ECO:0000256" key="3">
    <source>
        <dbReference type="ARBA" id="ARBA00022553"/>
    </source>
</evidence>
<dbReference type="SMART" id="SM00086">
    <property type="entry name" value="PAC"/>
    <property type="match status" value="2"/>
</dbReference>
<dbReference type="SUPFAM" id="SSF55785">
    <property type="entry name" value="PYP-like sensor domain (PAS domain)"/>
    <property type="match status" value="2"/>
</dbReference>
<dbReference type="SMART" id="SM00091">
    <property type="entry name" value="PAS"/>
    <property type="match status" value="1"/>
</dbReference>
<dbReference type="InterPro" id="IPR013767">
    <property type="entry name" value="PAS_fold"/>
</dbReference>
<dbReference type="CDD" id="cd00130">
    <property type="entry name" value="PAS"/>
    <property type="match status" value="1"/>
</dbReference>
<dbReference type="GO" id="GO:0006355">
    <property type="term" value="P:regulation of DNA-templated transcription"/>
    <property type="evidence" value="ECO:0007669"/>
    <property type="project" value="InterPro"/>
</dbReference>
<dbReference type="GO" id="GO:0004673">
    <property type="term" value="F:protein histidine kinase activity"/>
    <property type="evidence" value="ECO:0007669"/>
    <property type="project" value="UniProtKB-EC"/>
</dbReference>
<organism evidence="8">
    <name type="scientific">marine sediment metagenome</name>
    <dbReference type="NCBI Taxonomy" id="412755"/>
    <lineage>
        <taxon>unclassified sequences</taxon>
        <taxon>metagenomes</taxon>
        <taxon>ecological metagenomes</taxon>
    </lineage>
</organism>
<dbReference type="PANTHER" id="PTHR43304:SF1">
    <property type="entry name" value="PAC DOMAIN-CONTAINING PROTEIN"/>
    <property type="match status" value="1"/>
</dbReference>
<evidence type="ECO:0000259" key="6">
    <source>
        <dbReference type="PROSITE" id="PS50112"/>
    </source>
</evidence>
<name>X1E636_9ZZZZ</name>
<dbReference type="InterPro" id="IPR000014">
    <property type="entry name" value="PAS"/>
</dbReference>
<dbReference type="InterPro" id="IPR000700">
    <property type="entry name" value="PAS-assoc_C"/>
</dbReference>
<dbReference type="EMBL" id="BARU01003835">
    <property type="protein sequence ID" value="GAH27992.1"/>
    <property type="molecule type" value="Genomic_DNA"/>
</dbReference>
<feature type="domain" description="PAC" evidence="7">
    <location>
        <begin position="137"/>
        <end position="189"/>
    </location>
</feature>
<dbReference type="Pfam" id="PF00989">
    <property type="entry name" value="PAS"/>
    <property type="match status" value="1"/>
</dbReference>
<keyword evidence="4" id="KW-0808">Transferase</keyword>
<keyword evidence="5" id="KW-0418">Kinase</keyword>
<dbReference type="EC" id="2.7.13.3" evidence="2"/>
<feature type="domain" description="PAS" evidence="6">
    <location>
        <begin position="63"/>
        <end position="104"/>
    </location>
</feature>
<keyword evidence="3" id="KW-0597">Phosphoprotein</keyword>
<dbReference type="PROSITE" id="PS50113">
    <property type="entry name" value="PAC"/>
    <property type="match status" value="1"/>
</dbReference>
<dbReference type="Gene3D" id="3.30.450.20">
    <property type="entry name" value="PAS domain"/>
    <property type="match status" value="2"/>
</dbReference>
<feature type="non-terminal residue" evidence="8">
    <location>
        <position position="1"/>
    </location>
</feature>
<evidence type="ECO:0000256" key="5">
    <source>
        <dbReference type="ARBA" id="ARBA00022777"/>
    </source>
</evidence>
<evidence type="ECO:0000256" key="1">
    <source>
        <dbReference type="ARBA" id="ARBA00000085"/>
    </source>
</evidence>
<dbReference type="InterPro" id="IPR035965">
    <property type="entry name" value="PAS-like_dom_sf"/>
</dbReference>
<proteinExistence type="predicted"/>
<dbReference type="InterPro" id="IPR001610">
    <property type="entry name" value="PAC"/>
</dbReference>